<keyword evidence="4" id="KW-1185">Reference proteome</keyword>
<dbReference type="PANTHER" id="PTHR47495:SF2">
    <property type="entry name" value="ALDEHYDE DEHYDROGENASE"/>
    <property type="match status" value="1"/>
</dbReference>
<feature type="transmembrane region" description="Helical" evidence="1">
    <location>
        <begin position="14"/>
        <end position="32"/>
    </location>
</feature>
<dbReference type="PIRSF" id="PIRSF036389">
    <property type="entry name" value="IOR_B"/>
    <property type="match status" value="1"/>
</dbReference>
<dbReference type="SUPFAM" id="SSF56003">
    <property type="entry name" value="Molybdenum cofactor-binding domain"/>
    <property type="match status" value="2"/>
</dbReference>
<dbReference type="Pfam" id="PF02738">
    <property type="entry name" value="MoCoBD_1"/>
    <property type="match status" value="1"/>
</dbReference>
<protein>
    <submittedName>
        <fullName evidence="3">Isoquinoline 1-oxidoreductase beta subunit</fullName>
    </submittedName>
</protein>
<sequence length="745" mass="77867">MADDDKQGQFSRRTLLIGGGAGVGLLIAWAVWPRTYAPNLTAARGEHIMGAWLKIGEDGHIVVAVPQAEHGQGVYTTLPQIIADELGADWRTVGVEAAPLNPLYANPIAAGELFGDLFDALPKGLRAQHAEHALLMLTAGSSSVRRFESALHVAGAAARVALCKAAARRWNVDWQACGTAGGFVVHGADRLRFGDLAAAAAAEDVPDPLPLRGGQSDRLYGQSLPRIDVPAKVDGSANFAGDIRLPGMVYAAIRQGPVGDSRLVRTNRDAADRIRGVSAVIENPRWVAAVANNWWAANRALDALAPRFETKGAIVDSASIDAALDAALDGKGERMAKAGDLSTAFRDAQIVTADYRVALGVHAGIETMTATAERTDKGLELWLPTLAPGLARAAAAATLGIAEDRVTVHPMLVGGGFGANLEHQVAEQAALLADRLKRPVQLVWSRIEDLRHDRYRPAAAARMAGRLGANGGLLGWLAKIAAPATGTALARRLLPRDPAITAARALPGMGDAYAVAGAEPFYRIPHYAVDHHPAEIGVPTGHLRGGAHGYTAFFNECFVDELAHVSGTEALSFRISMLGGDARLARCLSTAAALGGWQGGVAGSGQGIACHRFRGSYIAVLAEARLEGGRPRVDRLVAAVDCGRLINPDVVRQQIESGLIFGMATALGAATGFTDNLADARGFGDLGLPLLADTPDITVELIRSEADPGGVGELGVPAVAPAIANAIQAATGMRLRSLPLRPDDA</sequence>
<name>A0A397P4X3_9SPHN</name>
<keyword evidence="1" id="KW-0472">Membrane</keyword>
<evidence type="ECO:0000313" key="4">
    <source>
        <dbReference type="Proteomes" id="UP000266568"/>
    </source>
</evidence>
<dbReference type="InterPro" id="IPR008274">
    <property type="entry name" value="AldOxase/xan_DH_MoCoBD1"/>
</dbReference>
<dbReference type="InterPro" id="IPR046867">
    <property type="entry name" value="AldOxase/xan_DH_MoCoBD2"/>
</dbReference>
<dbReference type="Gene3D" id="3.30.365.10">
    <property type="entry name" value="Aldehyde oxidase/xanthine dehydrogenase, molybdopterin binding domain"/>
    <property type="match status" value="4"/>
</dbReference>
<dbReference type="OrthoDB" id="9767994at2"/>
<proteinExistence type="predicted"/>
<dbReference type="GO" id="GO:0016491">
    <property type="term" value="F:oxidoreductase activity"/>
    <property type="evidence" value="ECO:0007669"/>
    <property type="project" value="InterPro"/>
</dbReference>
<organism evidence="3 4">
    <name type="scientific">Hephaestia caeni</name>
    <dbReference type="NCBI Taxonomy" id="645617"/>
    <lineage>
        <taxon>Bacteria</taxon>
        <taxon>Pseudomonadati</taxon>
        <taxon>Pseudomonadota</taxon>
        <taxon>Alphaproteobacteria</taxon>
        <taxon>Sphingomonadales</taxon>
        <taxon>Sphingomonadaceae</taxon>
        <taxon>Hephaestia</taxon>
    </lineage>
</organism>
<gene>
    <name evidence="3" type="ORF">DFR49_2837</name>
</gene>
<feature type="domain" description="Aldehyde oxidase/xanthine dehydrogenase a/b hammerhead" evidence="2">
    <location>
        <begin position="234"/>
        <end position="312"/>
    </location>
</feature>
<comment type="caution">
    <text evidence="3">The sequence shown here is derived from an EMBL/GenBank/DDBJ whole genome shotgun (WGS) entry which is preliminary data.</text>
</comment>
<evidence type="ECO:0000256" key="1">
    <source>
        <dbReference type="SAM" id="Phobius"/>
    </source>
</evidence>
<keyword evidence="1" id="KW-1133">Transmembrane helix</keyword>
<keyword evidence="1" id="KW-0812">Transmembrane</keyword>
<dbReference type="PANTHER" id="PTHR47495">
    <property type="entry name" value="ALDEHYDE DEHYDROGENASE"/>
    <property type="match status" value="1"/>
</dbReference>
<dbReference type="AlphaFoldDB" id="A0A397P4X3"/>
<evidence type="ECO:0000259" key="2">
    <source>
        <dbReference type="SMART" id="SM01008"/>
    </source>
</evidence>
<accession>A0A397P4X3</accession>
<dbReference type="PROSITE" id="PS51318">
    <property type="entry name" value="TAT"/>
    <property type="match status" value="1"/>
</dbReference>
<dbReference type="Pfam" id="PF20256">
    <property type="entry name" value="MoCoBD_2"/>
    <property type="match status" value="2"/>
</dbReference>
<dbReference type="InterPro" id="IPR052516">
    <property type="entry name" value="N-heterocyclic_Hydroxylase"/>
</dbReference>
<dbReference type="InterPro" id="IPR012368">
    <property type="entry name" value="OxRdtase_Mopterin-bd_su_IorB"/>
</dbReference>
<dbReference type="InterPro" id="IPR000674">
    <property type="entry name" value="Ald_Oxase/Xan_DH_a/b"/>
</dbReference>
<dbReference type="Gene3D" id="3.90.1170.50">
    <property type="entry name" value="Aldehyde oxidase/xanthine dehydrogenase, a/b hammerhead"/>
    <property type="match status" value="1"/>
</dbReference>
<dbReference type="InterPro" id="IPR037165">
    <property type="entry name" value="AldOxase/xan_DH_Mopterin-bd_sf"/>
</dbReference>
<dbReference type="EMBL" id="QXDC01000003">
    <property type="protein sequence ID" value="RIA44590.1"/>
    <property type="molecule type" value="Genomic_DNA"/>
</dbReference>
<reference evidence="3 4" key="1">
    <citation type="submission" date="2018-08" db="EMBL/GenBank/DDBJ databases">
        <title>Genomic Encyclopedia of Type Strains, Phase IV (KMG-IV): sequencing the most valuable type-strain genomes for metagenomic binning, comparative biology and taxonomic classification.</title>
        <authorList>
            <person name="Goeker M."/>
        </authorList>
    </citation>
    <scope>NUCLEOTIDE SEQUENCE [LARGE SCALE GENOMIC DNA]</scope>
    <source>
        <strain evidence="3 4">DSM 25527</strain>
    </source>
</reference>
<dbReference type="SMART" id="SM01008">
    <property type="entry name" value="Ald_Xan_dh_C"/>
    <property type="match status" value="1"/>
</dbReference>
<dbReference type="Proteomes" id="UP000266568">
    <property type="component" value="Unassembled WGS sequence"/>
</dbReference>
<dbReference type="RefSeq" id="WP_119036224.1">
    <property type="nucleotide sequence ID" value="NZ_QXDC01000003.1"/>
</dbReference>
<evidence type="ECO:0000313" key="3">
    <source>
        <dbReference type="EMBL" id="RIA44590.1"/>
    </source>
</evidence>
<dbReference type="InterPro" id="IPR006311">
    <property type="entry name" value="TAT_signal"/>
</dbReference>